<organism evidence="1 2">
    <name type="scientific">Paenibacillus glycanilyticus</name>
    <dbReference type="NCBI Taxonomy" id="126569"/>
    <lineage>
        <taxon>Bacteria</taxon>
        <taxon>Bacillati</taxon>
        <taxon>Bacillota</taxon>
        <taxon>Bacilli</taxon>
        <taxon>Bacillales</taxon>
        <taxon>Paenibacillaceae</taxon>
        <taxon>Paenibacillus</taxon>
    </lineage>
</organism>
<evidence type="ECO:0000313" key="1">
    <source>
        <dbReference type="EMBL" id="GMK45744.1"/>
    </source>
</evidence>
<dbReference type="Proteomes" id="UP001285921">
    <property type="component" value="Unassembled WGS sequence"/>
</dbReference>
<evidence type="ECO:0008006" key="3">
    <source>
        <dbReference type="Google" id="ProtNLM"/>
    </source>
</evidence>
<keyword evidence="2" id="KW-1185">Reference proteome</keyword>
<dbReference type="RefSeq" id="WP_317980344.1">
    <property type="nucleotide sequence ID" value="NZ_BTCL01000008.1"/>
</dbReference>
<reference evidence="1 2" key="1">
    <citation type="submission" date="2023-05" db="EMBL/GenBank/DDBJ databases">
        <title>Draft genome of Paenibacillus sp. CCS26.</title>
        <authorList>
            <person name="Akita H."/>
            <person name="Shinto Y."/>
            <person name="Kimura Z."/>
        </authorList>
    </citation>
    <scope>NUCLEOTIDE SEQUENCE [LARGE SCALE GENOMIC DNA]</scope>
    <source>
        <strain evidence="1 2">CCS26</strain>
    </source>
</reference>
<name>A0ABQ6NLV7_9BACL</name>
<gene>
    <name evidence="1" type="ORF">PghCCS26_28720</name>
</gene>
<evidence type="ECO:0000313" key="2">
    <source>
        <dbReference type="Proteomes" id="UP001285921"/>
    </source>
</evidence>
<comment type="caution">
    <text evidence="1">The sequence shown here is derived from an EMBL/GenBank/DDBJ whole genome shotgun (WGS) entry which is preliminary data.</text>
</comment>
<sequence>MRETGPKWATRGSLTIRDIVKAGEEAMLVSLTMRHIVKERENV</sequence>
<protein>
    <recommendedName>
        <fullName evidence="3">Cyclic pyranopterin monophosphate synthase</fullName>
    </recommendedName>
</protein>
<proteinExistence type="predicted"/>
<accession>A0ABQ6NLV7</accession>
<dbReference type="EMBL" id="BTCL01000008">
    <property type="protein sequence ID" value="GMK45744.1"/>
    <property type="molecule type" value="Genomic_DNA"/>
</dbReference>